<keyword evidence="1" id="KW-0812">Transmembrane</keyword>
<name>A0ABU5UCX7_9CYAN</name>
<comment type="caution">
    <text evidence="2">The sequence shown here is derived from an EMBL/GenBank/DDBJ whole genome shotgun (WGS) entry which is preliminary data.</text>
</comment>
<dbReference type="EMBL" id="JAYGHG010000009">
    <property type="protein sequence ID" value="MEA5581378.1"/>
    <property type="molecule type" value="Genomic_DNA"/>
</dbReference>
<dbReference type="Proteomes" id="UP001302120">
    <property type="component" value="Unassembled WGS sequence"/>
</dbReference>
<reference evidence="2 3" key="1">
    <citation type="submission" date="2023-12" db="EMBL/GenBank/DDBJ databases">
        <title>Baltic Sea Cyanobacteria.</title>
        <authorList>
            <person name="Delbaje E."/>
            <person name="Fewer D.P."/>
            <person name="Shishido T.K."/>
        </authorList>
    </citation>
    <scope>NUCLEOTIDE SEQUENCE [LARGE SCALE GENOMIC DNA]</scope>
    <source>
        <strain evidence="2 3">UHCC-0300</strain>
    </source>
</reference>
<evidence type="ECO:0000313" key="3">
    <source>
        <dbReference type="Proteomes" id="UP001302120"/>
    </source>
</evidence>
<keyword evidence="1" id="KW-1133">Transmembrane helix</keyword>
<accession>A0ABU5UCX7</accession>
<sequence>MSVEPILLKEIVENTNFSDVNRSEFKQEQFQPDGLEISDSDIDMALTISPIIIIFSWIFFLLTVQKVRNYIDNKVIFTIKNPYDLPCKNCCFYSSNHYLKCAVKPSIVLTEEAKDCCEYLPKYDKISPKKILK</sequence>
<keyword evidence="1" id="KW-0472">Membrane</keyword>
<evidence type="ECO:0000256" key="1">
    <source>
        <dbReference type="SAM" id="Phobius"/>
    </source>
</evidence>
<gene>
    <name evidence="2" type="ORF">VB620_08510</name>
</gene>
<protein>
    <submittedName>
        <fullName evidence="2">Uncharacterized protein</fullName>
    </submittedName>
</protein>
<proteinExistence type="predicted"/>
<dbReference type="RefSeq" id="WP_323195708.1">
    <property type="nucleotide sequence ID" value="NZ_JAYGHG010000009.1"/>
</dbReference>
<keyword evidence="3" id="KW-1185">Reference proteome</keyword>
<evidence type="ECO:0000313" key="2">
    <source>
        <dbReference type="EMBL" id="MEA5581378.1"/>
    </source>
</evidence>
<feature type="transmembrane region" description="Helical" evidence="1">
    <location>
        <begin position="44"/>
        <end position="64"/>
    </location>
</feature>
<organism evidence="2 3">
    <name type="scientific">Nodularia harveyana UHCC-0300</name>
    <dbReference type="NCBI Taxonomy" id="2974287"/>
    <lineage>
        <taxon>Bacteria</taxon>
        <taxon>Bacillati</taxon>
        <taxon>Cyanobacteriota</taxon>
        <taxon>Cyanophyceae</taxon>
        <taxon>Nostocales</taxon>
        <taxon>Nodulariaceae</taxon>
        <taxon>Nodularia</taxon>
    </lineage>
</organism>